<feature type="domain" description="SnoaL-like" evidence="1">
    <location>
        <begin position="14"/>
        <end position="122"/>
    </location>
</feature>
<gene>
    <name evidence="2" type="ORF">GCM10023350_03580</name>
</gene>
<proteinExistence type="predicted"/>
<dbReference type="InterPro" id="IPR037401">
    <property type="entry name" value="SnoaL-like"/>
</dbReference>
<reference evidence="3" key="1">
    <citation type="journal article" date="2019" name="Int. J. Syst. Evol. Microbiol.">
        <title>The Global Catalogue of Microorganisms (GCM) 10K type strain sequencing project: providing services to taxonomists for standard genome sequencing and annotation.</title>
        <authorList>
            <consortium name="The Broad Institute Genomics Platform"/>
            <consortium name="The Broad Institute Genome Sequencing Center for Infectious Disease"/>
            <person name="Wu L."/>
            <person name="Ma J."/>
        </authorList>
    </citation>
    <scope>NUCLEOTIDE SEQUENCE [LARGE SCALE GENOMIC DNA]</scope>
    <source>
        <strain evidence="3">JCM 18532</strain>
    </source>
</reference>
<dbReference type="Gene3D" id="3.10.450.50">
    <property type="match status" value="1"/>
</dbReference>
<comment type="caution">
    <text evidence="2">The sequence shown here is derived from an EMBL/GenBank/DDBJ whole genome shotgun (WGS) entry which is preliminary data.</text>
</comment>
<protein>
    <recommendedName>
        <fullName evidence="1">SnoaL-like domain-containing protein</fullName>
    </recommendedName>
</protein>
<name>A0ABP8YAL1_9ACTN</name>
<organism evidence="2 3">
    <name type="scientific">Nocardioides endophyticus</name>
    <dbReference type="NCBI Taxonomy" id="1353775"/>
    <lineage>
        <taxon>Bacteria</taxon>
        <taxon>Bacillati</taxon>
        <taxon>Actinomycetota</taxon>
        <taxon>Actinomycetes</taxon>
        <taxon>Propionibacteriales</taxon>
        <taxon>Nocardioidaceae</taxon>
        <taxon>Nocardioides</taxon>
    </lineage>
</organism>
<evidence type="ECO:0000313" key="2">
    <source>
        <dbReference type="EMBL" id="GAA4724510.1"/>
    </source>
</evidence>
<keyword evidence="3" id="KW-1185">Reference proteome</keyword>
<dbReference type="Pfam" id="PF12680">
    <property type="entry name" value="SnoaL_2"/>
    <property type="match status" value="1"/>
</dbReference>
<dbReference type="EMBL" id="BAABKN010000004">
    <property type="protein sequence ID" value="GAA4724510.1"/>
    <property type="molecule type" value="Genomic_DNA"/>
</dbReference>
<evidence type="ECO:0000259" key="1">
    <source>
        <dbReference type="Pfam" id="PF12680"/>
    </source>
</evidence>
<dbReference type="SUPFAM" id="SSF54427">
    <property type="entry name" value="NTF2-like"/>
    <property type="match status" value="1"/>
</dbReference>
<accession>A0ABP8YAL1</accession>
<dbReference type="Proteomes" id="UP001499882">
    <property type="component" value="Unassembled WGS sequence"/>
</dbReference>
<evidence type="ECO:0000313" key="3">
    <source>
        <dbReference type="Proteomes" id="UP001499882"/>
    </source>
</evidence>
<dbReference type="InterPro" id="IPR032710">
    <property type="entry name" value="NTF2-like_dom_sf"/>
</dbReference>
<sequence>MPSMDRTSAQEWLDRYVAAWRSYDPAAIGALFADDVAYRYHPYDEPILGRDAVVASWLGEDAQDVASSRDEPGTFDASYAPVAMDGDTMVAQGTTTYRKVPGGPVHQVYDNCFVMRFDDRGRCRKFTEFYVLRPESD</sequence>